<evidence type="ECO:0000313" key="8">
    <source>
        <dbReference type="Proteomes" id="UP000018733"/>
    </source>
</evidence>
<dbReference type="AlphaFoldDB" id="V8QXP6"/>
<dbReference type="Gene3D" id="3.40.50.261">
    <property type="entry name" value="Succinyl-CoA synthetase domains"/>
    <property type="match status" value="2"/>
</dbReference>
<dbReference type="STRING" id="1424334.W822_04540"/>
<accession>V8QXP6</accession>
<organism evidence="7 8">
    <name type="scientific">Advenella kashmirensis W13003</name>
    <dbReference type="NCBI Taxonomy" id="1424334"/>
    <lineage>
        <taxon>Bacteria</taxon>
        <taxon>Pseudomonadati</taxon>
        <taxon>Pseudomonadota</taxon>
        <taxon>Betaproteobacteria</taxon>
        <taxon>Burkholderiales</taxon>
        <taxon>Alcaligenaceae</taxon>
    </lineage>
</organism>
<dbReference type="InterPro" id="IPR016102">
    <property type="entry name" value="Succinyl-CoA_synth-like"/>
</dbReference>
<feature type="domain" description="ATP-grasp" evidence="6">
    <location>
        <begin position="497"/>
        <end position="533"/>
    </location>
</feature>
<dbReference type="SUPFAM" id="SSF52210">
    <property type="entry name" value="Succinyl-CoA synthetase domains"/>
    <property type="match status" value="2"/>
</dbReference>
<comment type="similarity">
    <text evidence="4">In the N-terminal section; belongs to the acetate CoA ligase alpha subunit family.</text>
</comment>
<dbReference type="PANTHER" id="PTHR43334">
    <property type="entry name" value="ACETATE--COA LIGASE [ADP-FORMING]"/>
    <property type="match status" value="1"/>
</dbReference>
<dbReference type="SUPFAM" id="SSF51735">
    <property type="entry name" value="NAD(P)-binding Rossmann-fold domains"/>
    <property type="match status" value="1"/>
</dbReference>
<evidence type="ECO:0000256" key="5">
    <source>
        <dbReference type="PROSITE-ProRule" id="PRU00409"/>
    </source>
</evidence>
<dbReference type="GO" id="GO:0016874">
    <property type="term" value="F:ligase activity"/>
    <property type="evidence" value="ECO:0007669"/>
    <property type="project" value="UniProtKB-KW"/>
</dbReference>
<dbReference type="Pfam" id="PF13607">
    <property type="entry name" value="Succ_CoA_lig"/>
    <property type="match status" value="1"/>
</dbReference>
<gene>
    <name evidence="7" type="ORF">W822_04540</name>
</gene>
<dbReference type="HOGENOM" id="CLU_007415_3_1_4"/>
<evidence type="ECO:0000256" key="1">
    <source>
        <dbReference type="ARBA" id="ARBA00022598"/>
    </source>
</evidence>
<dbReference type="GO" id="GO:0005524">
    <property type="term" value="F:ATP binding"/>
    <property type="evidence" value="ECO:0007669"/>
    <property type="project" value="UniProtKB-UniRule"/>
</dbReference>
<keyword evidence="2 5" id="KW-0547">Nucleotide-binding</keyword>
<dbReference type="PANTHER" id="PTHR43334:SF1">
    <property type="entry name" value="3-HYDROXYPROPIONATE--COA LIGASE [ADP-FORMING]"/>
    <property type="match status" value="1"/>
</dbReference>
<evidence type="ECO:0000313" key="7">
    <source>
        <dbReference type="EMBL" id="ETF04422.1"/>
    </source>
</evidence>
<dbReference type="InterPro" id="IPR051538">
    <property type="entry name" value="Acyl-CoA_Synth/Transferase"/>
</dbReference>
<reference evidence="7 8" key="1">
    <citation type="journal article" date="2014" name="Genome Announc.">
        <title>Draft Genome Sequence of Advenella kashmirensis Strain W13003, a Polycyclic Aromatic Hydrocarbon-Degrading Bacterium.</title>
        <authorList>
            <person name="Wang X."/>
            <person name="Jin D."/>
            <person name="Zhou L."/>
            <person name="Wu L."/>
            <person name="An W."/>
            <person name="Zhao L."/>
        </authorList>
    </citation>
    <scope>NUCLEOTIDE SEQUENCE [LARGE SCALE GENOMIC DNA]</scope>
    <source>
        <strain evidence="7 8">W13003</strain>
    </source>
</reference>
<keyword evidence="1 7" id="KW-0436">Ligase</keyword>
<dbReference type="SUPFAM" id="SSF56059">
    <property type="entry name" value="Glutathione synthetase ATP-binding domain-like"/>
    <property type="match status" value="1"/>
</dbReference>
<dbReference type="InterPro" id="IPR003781">
    <property type="entry name" value="CoA-bd"/>
</dbReference>
<dbReference type="GO" id="GO:0046872">
    <property type="term" value="F:metal ion binding"/>
    <property type="evidence" value="ECO:0007669"/>
    <property type="project" value="InterPro"/>
</dbReference>
<dbReference type="Gene3D" id="3.30.1490.20">
    <property type="entry name" value="ATP-grasp fold, A domain"/>
    <property type="match status" value="1"/>
</dbReference>
<evidence type="ECO:0000256" key="4">
    <source>
        <dbReference type="ARBA" id="ARBA00060888"/>
    </source>
</evidence>
<dbReference type="InterPro" id="IPR036291">
    <property type="entry name" value="NAD(P)-bd_dom_sf"/>
</dbReference>
<evidence type="ECO:0000256" key="2">
    <source>
        <dbReference type="ARBA" id="ARBA00022741"/>
    </source>
</evidence>
<dbReference type="EMBL" id="AYXT01000001">
    <property type="protein sequence ID" value="ETF04422.1"/>
    <property type="molecule type" value="Genomic_DNA"/>
</dbReference>
<dbReference type="eggNOG" id="COG1042">
    <property type="taxonomic scope" value="Bacteria"/>
</dbReference>
<keyword evidence="8" id="KW-1185">Reference proteome</keyword>
<dbReference type="PROSITE" id="PS50975">
    <property type="entry name" value="ATP_GRASP"/>
    <property type="match status" value="1"/>
</dbReference>
<proteinExistence type="inferred from homology"/>
<dbReference type="PATRIC" id="fig|1424334.3.peg.919"/>
<dbReference type="OrthoDB" id="8664175at2"/>
<dbReference type="eggNOG" id="COG0045">
    <property type="taxonomic scope" value="Bacteria"/>
</dbReference>
<dbReference type="Pfam" id="PF13549">
    <property type="entry name" value="ATP-grasp_5"/>
    <property type="match status" value="1"/>
</dbReference>
<dbReference type="Pfam" id="PF13380">
    <property type="entry name" value="CoA_binding_2"/>
    <property type="match status" value="1"/>
</dbReference>
<dbReference type="Proteomes" id="UP000018733">
    <property type="component" value="Unassembled WGS sequence"/>
</dbReference>
<dbReference type="RefSeq" id="WP_024003971.1">
    <property type="nucleotide sequence ID" value="NZ_KI650979.1"/>
</dbReference>
<dbReference type="Gene3D" id="3.30.470.20">
    <property type="entry name" value="ATP-grasp fold, B domain"/>
    <property type="match status" value="1"/>
</dbReference>
<sequence length="713" mass="74090">MDTFAVPQPGAGLDAFFMAKGIAIVGASDDITKIGGRPIHFLLKYGYKGQIYPVNPRGGVIQGVQAYTSLCELPAAPDMAIIAVPATAAVKAMQDCASVGVRGVVVLSSGFAEAGPEGAALQAELVAIARKHGMRLLGPNCLGTISVAQGVIGSFSIILEQSMPPAGQVGIVSQSGNIGSFAVQNVARRGLGVSHFIATGNEADIDVADGIAALANDTQTRLILCCMETCRDADRLTRALDLARKNNKPVIVLKIGSTDQGQAAAATHTGALAGSDSVIDAVFRRYGALRVNAIEELLELGHAASLLLPGGLPKGNRITLLAASGGFGIMMADATVKAGLALSELDAGTKDKILKVLPLAGTNNPVDATAQVSARPDVLQGTLAALMEDTQTDVTQIFLSLSLYNTRLRGVYMEALKEIRHRYPDRLLVVTSQGPADAVREINDLGIPVFPGIDATASGLAGLVRMGQLAALPETTGYRGAREPLDRAAFSNEYTAKQALAAMGIPVPAEAIVTSADAAATQAVRTGFPVVLKIVSQDIAHKTEIGGVLLNLADEAAVRSAYEQIMQAAAKHAPDARLDGVLVSPMIKGGNELIMGISRDPVFGPVVMVGSGGIYAEILQDVAVQTAPVSEDEAQAMIRSLKLFPLLNGARGRKKADVRAAAHALARLSEFACRHADDVAEIDMNPVLVLPEGEGVVVLDALLIPRHAGHTSE</sequence>
<evidence type="ECO:0000256" key="3">
    <source>
        <dbReference type="ARBA" id="ARBA00022840"/>
    </source>
</evidence>
<dbReference type="Gene3D" id="3.40.50.720">
    <property type="entry name" value="NAD(P)-binding Rossmann-like Domain"/>
    <property type="match status" value="1"/>
</dbReference>
<dbReference type="SMART" id="SM00881">
    <property type="entry name" value="CoA_binding"/>
    <property type="match status" value="1"/>
</dbReference>
<protein>
    <submittedName>
        <fullName evidence="7">6-carboxyhexanoate--CoA ligase</fullName>
    </submittedName>
</protein>
<keyword evidence="3 5" id="KW-0067">ATP-binding</keyword>
<dbReference type="InterPro" id="IPR032875">
    <property type="entry name" value="Succ_CoA_lig_flav_dom"/>
</dbReference>
<name>V8QXP6_9BURK</name>
<comment type="caution">
    <text evidence="7">The sequence shown here is derived from an EMBL/GenBank/DDBJ whole genome shotgun (WGS) entry which is preliminary data.</text>
</comment>
<dbReference type="InterPro" id="IPR011761">
    <property type="entry name" value="ATP-grasp"/>
</dbReference>
<dbReference type="FunFam" id="3.30.1490.20:FF:000020">
    <property type="entry name" value="Protein lysine acetyltransferase"/>
    <property type="match status" value="1"/>
</dbReference>
<dbReference type="InterPro" id="IPR013815">
    <property type="entry name" value="ATP_grasp_subdomain_1"/>
</dbReference>
<evidence type="ECO:0000259" key="6">
    <source>
        <dbReference type="PROSITE" id="PS50975"/>
    </source>
</evidence>